<organism evidence="2 3">
    <name type="scientific">Pleurodeles waltl</name>
    <name type="common">Iberian ribbed newt</name>
    <dbReference type="NCBI Taxonomy" id="8319"/>
    <lineage>
        <taxon>Eukaryota</taxon>
        <taxon>Metazoa</taxon>
        <taxon>Chordata</taxon>
        <taxon>Craniata</taxon>
        <taxon>Vertebrata</taxon>
        <taxon>Euteleostomi</taxon>
        <taxon>Amphibia</taxon>
        <taxon>Batrachia</taxon>
        <taxon>Caudata</taxon>
        <taxon>Salamandroidea</taxon>
        <taxon>Salamandridae</taxon>
        <taxon>Pleurodelinae</taxon>
        <taxon>Pleurodeles</taxon>
    </lineage>
</organism>
<evidence type="ECO:0000256" key="1">
    <source>
        <dbReference type="SAM" id="MobiDB-lite"/>
    </source>
</evidence>
<gene>
    <name evidence="2" type="ORF">NDU88_004371</name>
</gene>
<comment type="caution">
    <text evidence="2">The sequence shown here is derived from an EMBL/GenBank/DDBJ whole genome shotgun (WGS) entry which is preliminary data.</text>
</comment>
<dbReference type="Proteomes" id="UP001066276">
    <property type="component" value="Chromosome 8"/>
</dbReference>
<name>A0AAV7NM20_PLEWA</name>
<reference evidence="2" key="1">
    <citation type="journal article" date="2022" name="bioRxiv">
        <title>Sequencing and chromosome-scale assembly of the giantPleurodeles waltlgenome.</title>
        <authorList>
            <person name="Brown T."/>
            <person name="Elewa A."/>
            <person name="Iarovenko S."/>
            <person name="Subramanian E."/>
            <person name="Araus A.J."/>
            <person name="Petzold A."/>
            <person name="Susuki M."/>
            <person name="Suzuki K.-i.T."/>
            <person name="Hayashi T."/>
            <person name="Toyoda A."/>
            <person name="Oliveira C."/>
            <person name="Osipova E."/>
            <person name="Leigh N.D."/>
            <person name="Simon A."/>
            <person name="Yun M.H."/>
        </authorList>
    </citation>
    <scope>NUCLEOTIDE SEQUENCE</scope>
    <source>
        <strain evidence="2">20211129_DDA</strain>
        <tissue evidence="2">Liver</tissue>
    </source>
</reference>
<sequence>MLKEKRIGEAGRLGGGRWARSCWPGLAVCRGHYGGARPDMGRTWHGAAPGLLPNPPPSLDINWGRRA</sequence>
<proteinExistence type="predicted"/>
<evidence type="ECO:0000313" key="2">
    <source>
        <dbReference type="EMBL" id="KAJ1116152.1"/>
    </source>
</evidence>
<feature type="region of interest" description="Disordered" evidence="1">
    <location>
        <begin position="47"/>
        <end position="67"/>
    </location>
</feature>
<evidence type="ECO:0000313" key="3">
    <source>
        <dbReference type="Proteomes" id="UP001066276"/>
    </source>
</evidence>
<keyword evidence="3" id="KW-1185">Reference proteome</keyword>
<dbReference type="EMBL" id="JANPWB010000012">
    <property type="protein sequence ID" value="KAJ1116152.1"/>
    <property type="molecule type" value="Genomic_DNA"/>
</dbReference>
<protein>
    <submittedName>
        <fullName evidence="2">Uncharacterized protein</fullName>
    </submittedName>
</protein>
<dbReference type="AlphaFoldDB" id="A0AAV7NM20"/>
<accession>A0AAV7NM20</accession>